<comment type="caution">
    <text evidence="1">The sequence shown here is derived from an EMBL/GenBank/DDBJ whole genome shotgun (WGS) entry which is preliminary data.</text>
</comment>
<evidence type="ECO:0000313" key="1">
    <source>
        <dbReference type="EMBL" id="KAH7925545.1"/>
    </source>
</evidence>
<dbReference type="EMBL" id="MU266400">
    <property type="protein sequence ID" value="KAH7925545.1"/>
    <property type="molecule type" value="Genomic_DNA"/>
</dbReference>
<organism evidence="1 2">
    <name type="scientific">Leucogyrophana mollusca</name>
    <dbReference type="NCBI Taxonomy" id="85980"/>
    <lineage>
        <taxon>Eukaryota</taxon>
        <taxon>Fungi</taxon>
        <taxon>Dikarya</taxon>
        <taxon>Basidiomycota</taxon>
        <taxon>Agaricomycotina</taxon>
        <taxon>Agaricomycetes</taxon>
        <taxon>Agaricomycetidae</taxon>
        <taxon>Boletales</taxon>
        <taxon>Boletales incertae sedis</taxon>
        <taxon>Leucogyrophana</taxon>
    </lineage>
</organism>
<keyword evidence="2" id="KW-1185">Reference proteome</keyword>
<sequence>MDSPFANRSRARTLSPHRFQGLNDHVARPKTADLSTSPFPVSRHVIPRHPLPEHERTNFPPRKHMMETQAWVVEQESIRHDRQNLKTERWVNEQVLLADRSNHRRTKSTETEAFRCRMWDELMYEYEADAHRWMRHEEELRRKVQEREQEKSRVVQDEIRRIQARVRQRRDSERQTIAEERMREAERAKERVRRERAKADRAMAEAWSAYESRWATLPTSSGPLTFQEIPWPLLVPPTSAEEICTEDIAAFVLSPVHSSSQSRKERIRTALLRWHPDRFRRLLSRIGDDEKAAVEGCVGSIARSLNELLSKESRASRHAL</sequence>
<evidence type="ECO:0000313" key="2">
    <source>
        <dbReference type="Proteomes" id="UP000790709"/>
    </source>
</evidence>
<name>A0ACB8BI70_9AGAM</name>
<dbReference type="Proteomes" id="UP000790709">
    <property type="component" value="Unassembled WGS sequence"/>
</dbReference>
<protein>
    <submittedName>
        <fullName evidence="1">Uncharacterized protein</fullName>
    </submittedName>
</protein>
<gene>
    <name evidence="1" type="ORF">BV22DRAFT_1128959</name>
</gene>
<proteinExistence type="predicted"/>
<reference evidence="1" key="1">
    <citation type="journal article" date="2021" name="New Phytol.">
        <title>Evolutionary innovations through gain and loss of genes in the ectomycorrhizal Boletales.</title>
        <authorList>
            <person name="Wu G."/>
            <person name="Miyauchi S."/>
            <person name="Morin E."/>
            <person name="Kuo A."/>
            <person name="Drula E."/>
            <person name="Varga T."/>
            <person name="Kohler A."/>
            <person name="Feng B."/>
            <person name="Cao Y."/>
            <person name="Lipzen A."/>
            <person name="Daum C."/>
            <person name="Hundley H."/>
            <person name="Pangilinan J."/>
            <person name="Johnson J."/>
            <person name="Barry K."/>
            <person name="LaButti K."/>
            <person name="Ng V."/>
            <person name="Ahrendt S."/>
            <person name="Min B."/>
            <person name="Choi I.G."/>
            <person name="Park H."/>
            <person name="Plett J.M."/>
            <person name="Magnuson J."/>
            <person name="Spatafora J.W."/>
            <person name="Nagy L.G."/>
            <person name="Henrissat B."/>
            <person name="Grigoriev I.V."/>
            <person name="Yang Z.L."/>
            <person name="Xu J."/>
            <person name="Martin F.M."/>
        </authorList>
    </citation>
    <scope>NUCLEOTIDE SEQUENCE</scope>
    <source>
        <strain evidence="1">KUC20120723A-06</strain>
    </source>
</reference>
<accession>A0ACB8BI70</accession>